<keyword evidence="1" id="KW-1133">Transmembrane helix</keyword>
<keyword evidence="1" id="KW-0472">Membrane</keyword>
<name>A0ABR2GPP0_9EUKA</name>
<keyword evidence="1" id="KW-0812">Transmembrane</keyword>
<comment type="caution">
    <text evidence="2">The sequence shown here is derived from an EMBL/GenBank/DDBJ whole genome shotgun (WGS) entry which is preliminary data.</text>
</comment>
<keyword evidence="3" id="KW-1185">Reference proteome</keyword>
<dbReference type="EMBL" id="JAPFFF010000073">
    <property type="protein sequence ID" value="KAK8835841.1"/>
    <property type="molecule type" value="Genomic_DNA"/>
</dbReference>
<proteinExistence type="predicted"/>
<dbReference type="Proteomes" id="UP001470230">
    <property type="component" value="Unassembled WGS sequence"/>
</dbReference>
<evidence type="ECO:0000313" key="3">
    <source>
        <dbReference type="Proteomes" id="UP001470230"/>
    </source>
</evidence>
<sequence>MSYSYMIGDYLQRFEITTSYTSLFVQNGGLVRCVPENIYYFKKFCDQINIGAVLRPYRYYLAHNQTGACQLEYYGYNGKTIHPNNQLFKLFYIFPYNMTHDMIRVYNETVDFKTWNFLTDGEFVTFIDAFSSNVNIKEDRKEPFWNTGLAVFGSQNESRVFTILYPIRGRRGSIKDRLIMLEKVNKLKNNTKKNDFEFNAIKNHNTNNSRKMNDFHFNYTSMNKAPNPKYIDKINEFFLFYEKKIMNHLFRFNMNKVWFAKNIEEAKNKSKKVLNTTATKDNQDVDNYTIPFTNVGSSFFTESLYIILKQKKHDVSNHYMITDDMYNVLIENDMGALYPKYFDDGNVSVFPHINDINNSIWTPVAKEIIEVPIDVPLLVNVSASVQYMIMKRIVNTRSSYSFYIIMLFDINQKILEIYYSLTNVFIICLALLSIVFFVIRLTTFTIVSNRNKKLKNKQKAIVSNNFYDIEMRMVNNINPYKSELTKSIEILRMIQLMNSDDSKLNNSIDDAIKEMTNSNDDLFNVQINDETKASSCSFCQYLIDKEHDLSVLKNKNDKYKIKKEKENFKAKKILICYLNCSNDDEDKKSKIHKNVHLSLKSRNNQLFYIWGIRINSILNRKLDKVFFFSNPHRFLIRKYMKYIQKQNLFFPEIYPDMLISFIINFTQRNITAYHCKIKSFQLFKKLIKHNNQFWLKSKLDMFILFLASILRNSRITNAVDIVESFSSFVSYQNDYFSNLLRVLIDETNNVFKMEIYGQLYHRIQSPDFSVSNNVKDMILFMKALLSFADFAPYLTEYEQNEKCLNEINKMIFTKEESENQRFVSYFHFEMTKNVVFPWLNLMNSLSPIIEINNSIIKNVKFWYKQTKK</sequence>
<evidence type="ECO:0000313" key="2">
    <source>
        <dbReference type="EMBL" id="KAK8835841.1"/>
    </source>
</evidence>
<evidence type="ECO:0000256" key="1">
    <source>
        <dbReference type="SAM" id="Phobius"/>
    </source>
</evidence>
<protein>
    <submittedName>
        <fullName evidence="2">Uncharacterized protein</fullName>
    </submittedName>
</protein>
<organism evidence="2 3">
    <name type="scientific">Tritrichomonas musculus</name>
    <dbReference type="NCBI Taxonomy" id="1915356"/>
    <lineage>
        <taxon>Eukaryota</taxon>
        <taxon>Metamonada</taxon>
        <taxon>Parabasalia</taxon>
        <taxon>Tritrichomonadida</taxon>
        <taxon>Tritrichomonadidae</taxon>
        <taxon>Tritrichomonas</taxon>
    </lineage>
</organism>
<accession>A0ABR2GPP0</accession>
<gene>
    <name evidence="2" type="ORF">M9Y10_040392</name>
</gene>
<reference evidence="2 3" key="1">
    <citation type="submission" date="2024-04" db="EMBL/GenBank/DDBJ databases">
        <title>Tritrichomonas musculus Genome.</title>
        <authorList>
            <person name="Alves-Ferreira E."/>
            <person name="Grigg M."/>
            <person name="Lorenzi H."/>
            <person name="Galac M."/>
        </authorList>
    </citation>
    <scope>NUCLEOTIDE SEQUENCE [LARGE SCALE GENOMIC DNA]</scope>
    <source>
        <strain evidence="2 3">EAF2021</strain>
    </source>
</reference>
<feature type="transmembrane region" description="Helical" evidence="1">
    <location>
        <begin position="424"/>
        <end position="447"/>
    </location>
</feature>